<feature type="domain" description="FAD-binding PCMH-type" evidence="6">
    <location>
        <begin position="36"/>
        <end position="215"/>
    </location>
</feature>
<evidence type="ECO:0000256" key="3">
    <source>
        <dbReference type="ARBA" id="ARBA00022630"/>
    </source>
</evidence>
<organism evidence="7 8">
    <name type="scientific">Acididesulfobacter guangdongensis</name>
    <dbReference type="NCBI Taxonomy" id="2597225"/>
    <lineage>
        <taxon>Bacteria</taxon>
        <taxon>Deltaproteobacteria</taxon>
        <taxon>Candidatus Acidulodesulfobacterales</taxon>
        <taxon>Candidatus Acididesulfobacter</taxon>
    </lineage>
</organism>
<dbReference type="PANTHER" id="PTHR42934">
    <property type="entry name" value="GLYCOLATE OXIDASE SUBUNIT GLCD"/>
    <property type="match status" value="1"/>
</dbReference>
<gene>
    <name evidence="7" type="ORF">EVJ46_02240</name>
</gene>
<dbReference type="InterPro" id="IPR006094">
    <property type="entry name" value="Oxid_FAD_bind_N"/>
</dbReference>
<keyword evidence="5" id="KW-0560">Oxidoreductase</keyword>
<dbReference type="Gene3D" id="3.30.70.2740">
    <property type="match status" value="1"/>
</dbReference>
<dbReference type="PANTHER" id="PTHR42934:SF3">
    <property type="entry name" value="D-LACTATE DEHYDROGENASE"/>
    <property type="match status" value="1"/>
</dbReference>
<evidence type="ECO:0000259" key="6">
    <source>
        <dbReference type="PROSITE" id="PS51387"/>
    </source>
</evidence>
<dbReference type="InterPro" id="IPR051914">
    <property type="entry name" value="FAD-linked_OxidoTrans_Type4"/>
</dbReference>
<dbReference type="GO" id="GO:0071949">
    <property type="term" value="F:FAD binding"/>
    <property type="evidence" value="ECO:0007669"/>
    <property type="project" value="InterPro"/>
</dbReference>
<dbReference type="Proteomes" id="UP000316562">
    <property type="component" value="Unassembled WGS sequence"/>
</dbReference>
<dbReference type="FunFam" id="3.30.70.2740:FF:000001">
    <property type="entry name" value="D-lactate dehydrogenase mitochondrial"/>
    <property type="match status" value="1"/>
</dbReference>
<name>A0A519BIH0_ACIG2</name>
<keyword evidence="3" id="KW-0285">Flavoprotein</keyword>
<dbReference type="Gene3D" id="1.10.45.10">
    <property type="entry name" value="Vanillyl-alcohol Oxidase, Chain A, domain 4"/>
    <property type="match status" value="1"/>
</dbReference>
<comment type="cofactor">
    <cofactor evidence="1">
        <name>FAD</name>
        <dbReference type="ChEBI" id="CHEBI:57692"/>
    </cofactor>
</comment>
<dbReference type="InterPro" id="IPR004113">
    <property type="entry name" value="FAD-bd_oxidored_4_C"/>
</dbReference>
<evidence type="ECO:0000256" key="2">
    <source>
        <dbReference type="ARBA" id="ARBA00008000"/>
    </source>
</evidence>
<dbReference type="FunFam" id="1.10.45.10:FF:000001">
    <property type="entry name" value="D-lactate dehydrogenase mitochondrial"/>
    <property type="match status" value="1"/>
</dbReference>
<dbReference type="InterPro" id="IPR016164">
    <property type="entry name" value="FAD-linked_Oxase-like_C"/>
</dbReference>
<reference evidence="7 8" key="1">
    <citation type="journal article" date="2019" name="ISME J.">
        <title>Insights into ecological role of a new deltaproteobacterial order Candidatus Acidulodesulfobacterales by metagenomics and metatranscriptomics.</title>
        <authorList>
            <person name="Tan S."/>
            <person name="Liu J."/>
            <person name="Fang Y."/>
            <person name="Hedlund B.P."/>
            <person name="Lian Z.H."/>
            <person name="Huang L.Y."/>
            <person name="Li J.T."/>
            <person name="Huang L.N."/>
            <person name="Li W.J."/>
            <person name="Jiang H.C."/>
            <person name="Dong H.L."/>
            <person name="Shu W.S."/>
        </authorList>
    </citation>
    <scope>NUCLEOTIDE SEQUENCE [LARGE SCALE GENOMIC DNA]</scope>
    <source>
        <strain evidence="7">AP2</strain>
    </source>
</reference>
<evidence type="ECO:0000256" key="4">
    <source>
        <dbReference type="ARBA" id="ARBA00022827"/>
    </source>
</evidence>
<comment type="similarity">
    <text evidence="2">Belongs to the FAD-binding oxidoreductase/transferase type 4 family.</text>
</comment>
<dbReference type="InterPro" id="IPR016171">
    <property type="entry name" value="Vanillyl_alc_oxidase_C-sub2"/>
</dbReference>
<dbReference type="Pfam" id="PF02913">
    <property type="entry name" value="FAD-oxidase_C"/>
    <property type="match status" value="1"/>
</dbReference>
<sequence length="459" mass="50281">MDKKLIYTEFKNILGADRVLAEREELLCYSYDATIKESMPDFVVFPLNEVEISAIVKACNKFNIPVVGRGAGSGFSGGSVPISGGAVVSFAKMTNILELDEENMFVTVAPGIINADLKNYLADKGYFYPPDPASFEFCSIGGNVAECAGGPKAVKYGVTKNYVYGLEAITGSGEIINTGSKTIKDVAGYNLTQLLVGSEGTLGLFSKIILKFLPKPETSNLLIVSFDSSIDGFNAALSLLKLNSRPSMLEFMDSSSITAVKNYFKNSFIDIKGDFLFIIEADGSADEVKDAIELYKNRLNKFSPVLLFAAGNEKEKKAIMDARKAISPALRAFGDFKINNDIAVPINKIVQMLGDIKNISDKYNVPIINFGHFGDGNIHVNIMLDKSDATMLERGEKAKYEIMKKTVELGGTISGEHGIGTMKKEFMNLKFDPYYINLMRNIKKSFDPNNILNPGKIFD</sequence>
<dbReference type="SUPFAM" id="SSF55103">
    <property type="entry name" value="FAD-linked oxidases, C-terminal domain"/>
    <property type="match status" value="1"/>
</dbReference>
<accession>A0A519BIH0</accession>
<dbReference type="SUPFAM" id="SSF56176">
    <property type="entry name" value="FAD-binding/transporter-associated domain-like"/>
    <property type="match status" value="1"/>
</dbReference>
<evidence type="ECO:0000256" key="1">
    <source>
        <dbReference type="ARBA" id="ARBA00001974"/>
    </source>
</evidence>
<dbReference type="EMBL" id="SGBC01000001">
    <property type="protein sequence ID" value="RZD17073.1"/>
    <property type="molecule type" value="Genomic_DNA"/>
</dbReference>
<dbReference type="InterPro" id="IPR016166">
    <property type="entry name" value="FAD-bd_PCMH"/>
</dbReference>
<dbReference type="InterPro" id="IPR016169">
    <property type="entry name" value="FAD-bd_PCMH_sub2"/>
</dbReference>
<dbReference type="InterPro" id="IPR036318">
    <property type="entry name" value="FAD-bd_PCMH-like_sf"/>
</dbReference>
<proteinExistence type="inferred from homology"/>
<evidence type="ECO:0000256" key="5">
    <source>
        <dbReference type="ARBA" id="ARBA00023002"/>
    </source>
</evidence>
<evidence type="ECO:0000313" key="7">
    <source>
        <dbReference type="EMBL" id="RZD17073.1"/>
    </source>
</evidence>
<dbReference type="GO" id="GO:0016491">
    <property type="term" value="F:oxidoreductase activity"/>
    <property type="evidence" value="ECO:0007669"/>
    <property type="project" value="UniProtKB-KW"/>
</dbReference>
<evidence type="ECO:0000313" key="8">
    <source>
        <dbReference type="Proteomes" id="UP000316562"/>
    </source>
</evidence>
<comment type="caution">
    <text evidence="7">The sequence shown here is derived from an EMBL/GenBank/DDBJ whole genome shotgun (WGS) entry which is preliminary data.</text>
</comment>
<dbReference type="Gene3D" id="3.30.465.10">
    <property type="match status" value="1"/>
</dbReference>
<dbReference type="PROSITE" id="PS51387">
    <property type="entry name" value="FAD_PCMH"/>
    <property type="match status" value="1"/>
</dbReference>
<dbReference type="Pfam" id="PF01565">
    <property type="entry name" value="FAD_binding_4"/>
    <property type="match status" value="1"/>
</dbReference>
<protein>
    <submittedName>
        <fullName evidence="7">FAD-binding protein</fullName>
    </submittedName>
</protein>
<dbReference type="AlphaFoldDB" id="A0A519BIH0"/>
<keyword evidence="4" id="KW-0274">FAD</keyword>